<proteinExistence type="predicted"/>
<dbReference type="GO" id="GO:0008168">
    <property type="term" value="F:methyltransferase activity"/>
    <property type="evidence" value="ECO:0007669"/>
    <property type="project" value="UniProtKB-KW"/>
</dbReference>
<dbReference type="RefSeq" id="WP_092405248.1">
    <property type="nucleotide sequence ID" value="NZ_FOVF01000004.1"/>
</dbReference>
<sequence>MNQKPGKPGISAVATPDDVSLAYQLILGRMPDPSGLSYFASLARSQSLDAHDIAKLLIGSEEFRTKGNGTHEPIEIELDGYSIFVRKSDRDIGSAISRGVSYEPHVTALLRRELHEGNTFLDVGANIGYFTMLGAKLVGAAGRVIAVEPMDKNLQLIYLGIKKNAFEHVQVMPFGASKQSGIVSIVTDPNTSNALVQSAPKSSSPSNFAPVQSLDWMCRDLDALDFVKMDIEGHEVFAWQGAARLFAKHKPRIATEFHPHALRANSGLDYNDYLSMMFEYAECVQVVVSPQEVIPCTEPGQVMVQWEKSDQRHGANGTSHLDLFLRPRG</sequence>
<dbReference type="EMBL" id="FOVF01000004">
    <property type="protein sequence ID" value="SFN08974.1"/>
    <property type="molecule type" value="Genomic_DNA"/>
</dbReference>
<accession>A0A1I4W5L1</accession>
<dbReference type="PANTHER" id="PTHR34203">
    <property type="entry name" value="METHYLTRANSFERASE, FKBM FAMILY PROTEIN"/>
    <property type="match status" value="1"/>
</dbReference>
<evidence type="ECO:0000313" key="2">
    <source>
        <dbReference type="EMBL" id="SFN08974.1"/>
    </source>
</evidence>
<dbReference type="AlphaFoldDB" id="A0A1I4W5L1"/>
<evidence type="ECO:0000313" key="3">
    <source>
        <dbReference type="Proteomes" id="UP000198575"/>
    </source>
</evidence>
<dbReference type="OrthoDB" id="663022at2"/>
<dbReference type="PANTHER" id="PTHR34203:SF15">
    <property type="entry name" value="SLL1173 PROTEIN"/>
    <property type="match status" value="1"/>
</dbReference>
<dbReference type="Pfam" id="PF05050">
    <property type="entry name" value="Methyltransf_21"/>
    <property type="match status" value="1"/>
</dbReference>
<dbReference type="Gene3D" id="3.40.50.150">
    <property type="entry name" value="Vaccinia Virus protein VP39"/>
    <property type="match status" value="1"/>
</dbReference>
<evidence type="ECO:0000259" key="1">
    <source>
        <dbReference type="Pfam" id="PF05050"/>
    </source>
</evidence>
<name>A0A1I4W5L1_9GAMM</name>
<dbReference type="GO" id="GO:0032259">
    <property type="term" value="P:methylation"/>
    <property type="evidence" value="ECO:0007669"/>
    <property type="project" value="UniProtKB-KW"/>
</dbReference>
<dbReference type="InterPro" id="IPR006342">
    <property type="entry name" value="FkbM_mtfrase"/>
</dbReference>
<dbReference type="STRING" id="578942.SAMN05216289_10425"/>
<dbReference type="InterPro" id="IPR029063">
    <property type="entry name" value="SAM-dependent_MTases_sf"/>
</dbReference>
<dbReference type="Proteomes" id="UP000198575">
    <property type="component" value="Unassembled WGS sequence"/>
</dbReference>
<dbReference type="SUPFAM" id="SSF53335">
    <property type="entry name" value="S-adenosyl-L-methionine-dependent methyltransferases"/>
    <property type="match status" value="1"/>
</dbReference>
<protein>
    <submittedName>
        <fullName evidence="2">Methyltransferase, FkbM family</fullName>
    </submittedName>
</protein>
<keyword evidence="2" id="KW-0808">Transferase</keyword>
<dbReference type="InterPro" id="IPR052514">
    <property type="entry name" value="SAM-dependent_MTase"/>
</dbReference>
<gene>
    <name evidence="2" type="ORF">SAMN05216289_10425</name>
</gene>
<feature type="domain" description="Methyltransferase FkbM" evidence="1">
    <location>
        <begin position="122"/>
        <end position="261"/>
    </location>
</feature>
<keyword evidence="3" id="KW-1185">Reference proteome</keyword>
<reference evidence="2 3" key="1">
    <citation type="submission" date="2016-10" db="EMBL/GenBank/DDBJ databases">
        <authorList>
            <person name="de Groot N.N."/>
        </authorList>
    </citation>
    <scope>NUCLEOTIDE SEQUENCE [LARGE SCALE GENOMIC DNA]</scope>
    <source>
        <strain evidence="2 3">CGMCC 1.7659</strain>
    </source>
</reference>
<dbReference type="NCBIfam" id="TIGR01444">
    <property type="entry name" value="fkbM_fam"/>
    <property type="match status" value="1"/>
</dbReference>
<organism evidence="2 3">
    <name type="scientific">Dokdonella immobilis</name>
    <dbReference type="NCBI Taxonomy" id="578942"/>
    <lineage>
        <taxon>Bacteria</taxon>
        <taxon>Pseudomonadati</taxon>
        <taxon>Pseudomonadota</taxon>
        <taxon>Gammaproteobacteria</taxon>
        <taxon>Lysobacterales</taxon>
        <taxon>Rhodanobacteraceae</taxon>
        <taxon>Dokdonella</taxon>
    </lineage>
</organism>
<keyword evidence="2" id="KW-0489">Methyltransferase</keyword>